<organism evidence="4 5">
    <name type="scientific">Streptomyces chartreusis NRRL 3882</name>
    <dbReference type="NCBI Taxonomy" id="1079985"/>
    <lineage>
        <taxon>Bacteria</taxon>
        <taxon>Bacillati</taxon>
        <taxon>Actinomycetota</taxon>
        <taxon>Actinomycetes</taxon>
        <taxon>Kitasatosporales</taxon>
        <taxon>Streptomycetaceae</taxon>
        <taxon>Streptomyces</taxon>
    </lineage>
</organism>
<dbReference type="SUPFAM" id="SSF47090">
    <property type="entry name" value="PGBD-like"/>
    <property type="match status" value="1"/>
</dbReference>
<evidence type="ECO:0000256" key="1">
    <source>
        <dbReference type="SAM" id="MobiDB-lite"/>
    </source>
</evidence>
<dbReference type="Pfam" id="PF01471">
    <property type="entry name" value="PG_binding_1"/>
    <property type="match status" value="1"/>
</dbReference>
<evidence type="ECO:0000256" key="2">
    <source>
        <dbReference type="SAM" id="Phobius"/>
    </source>
</evidence>
<evidence type="ECO:0000259" key="3">
    <source>
        <dbReference type="Pfam" id="PF01471"/>
    </source>
</evidence>
<proteinExistence type="predicted"/>
<dbReference type="InterPro" id="IPR036366">
    <property type="entry name" value="PGBDSf"/>
</dbReference>
<dbReference type="InterPro" id="IPR036365">
    <property type="entry name" value="PGBD-like_sf"/>
</dbReference>
<dbReference type="AlphaFoldDB" id="A0A2N9BL67"/>
<reference evidence="5" key="1">
    <citation type="submission" date="2017-11" db="EMBL/GenBank/DDBJ databases">
        <authorList>
            <person name="Wibberg D."/>
        </authorList>
    </citation>
    <scope>NUCLEOTIDE SEQUENCE [LARGE SCALE GENOMIC DNA]</scope>
</reference>
<sequence length="249" mass="26234">MSTPSEPRRSHDGPALEPIRVLRPRRTDALAELMREYREELGSARGGDEPGRHEPGRHEPDRHEPDRHEPGGYGSGVLPRRPTGSEDLTQELPPLTRGNGDGRAGPGSGPRRAAVAVAVVAAAVIGFGGAALVLPGQNTDDDAAPAPRPTPSASAPAATSTPRPPAADPDGPGTLREGATGPEVTELQERLLRIPDVYRDGSTSGRYDPTLTAAVARFQLWYGIRGDETGVYGNDTRLALESRTAPGTD</sequence>
<keyword evidence="2" id="KW-0812">Transmembrane</keyword>
<dbReference type="RefSeq" id="WP_010038015.1">
    <property type="nucleotide sequence ID" value="NZ_LT962942.1"/>
</dbReference>
<accession>A0A2N9BL67</accession>
<name>A0A2N9BL67_STRCX</name>
<dbReference type="Proteomes" id="UP000235464">
    <property type="component" value="Chromosome I"/>
</dbReference>
<feature type="compositionally biased region" description="Gly residues" evidence="1">
    <location>
        <begin position="99"/>
        <end position="108"/>
    </location>
</feature>
<feature type="compositionally biased region" description="Low complexity" evidence="1">
    <location>
        <begin position="151"/>
        <end position="161"/>
    </location>
</feature>
<dbReference type="InterPro" id="IPR002477">
    <property type="entry name" value="Peptidoglycan-bd-like"/>
</dbReference>
<keyword evidence="2" id="KW-1133">Transmembrane helix</keyword>
<feature type="transmembrane region" description="Helical" evidence="2">
    <location>
        <begin position="113"/>
        <end position="134"/>
    </location>
</feature>
<dbReference type="EMBL" id="LT963352">
    <property type="protein sequence ID" value="SOR84113.1"/>
    <property type="molecule type" value="Genomic_DNA"/>
</dbReference>
<feature type="region of interest" description="Disordered" evidence="1">
    <location>
        <begin position="138"/>
        <end position="186"/>
    </location>
</feature>
<feature type="compositionally biased region" description="Basic and acidic residues" evidence="1">
    <location>
        <begin position="1"/>
        <end position="14"/>
    </location>
</feature>
<keyword evidence="2" id="KW-0472">Membrane</keyword>
<evidence type="ECO:0000313" key="5">
    <source>
        <dbReference type="Proteomes" id="UP000235464"/>
    </source>
</evidence>
<dbReference type="Gene3D" id="1.10.101.10">
    <property type="entry name" value="PGBD-like superfamily/PGBD"/>
    <property type="match status" value="1"/>
</dbReference>
<keyword evidence="5" id="KW-1185">Reference proteome</keyword>
<feature type="domain" description="Peptidoglycan binding-like" evidence="3">
    <location>
        <begin position="180"/>
        <end position="240"/>
    </location>
</feature>
<feature type="region of interest" description="Disordered" evidence="1">
    <location>
        <begin position="1"/>
        <end position="112"/>
    </location>
</feature>
<gene>
    <name evidence="4" type="ORF">SCNRRL3882_7558</name>
</gene>
<evidence type="ECO:0000313" key="4">
    <source>
        <dbReference type="EMBL" id="SOR84113.1"/>
    </source>
</evidence>
<feature type="compositionally biased region" description="Basic and acidic residues" evidence="1">
    <location>
        <begin position="25"/>
        <end position="70"/>
    </location>
</feature>
<protein>
    <submittedName>
        <fullName evidence="4">Putative peptidoglycan binding domain protein</fullName>
    </submittedName>
</protein>